<dbReference type="AlphaFoldDB" id="A0A3M7P8M6"/>
<organism evidence="1 2">
    <name type="scientific">Brachionus plicatilis</name>
    <name type="common">Marine rotifer</name>
    <name type="synonym">Brachionus muelleri</name>
    <dbReference type="NCBI Taxonomy" id="10195"/>
    <lineage>
        <taxon>Eukaryota</taxon>
        <taxon>Metazoa</taxon>
        <taxon>Spiralia</taxon>
        <taxon>Gnathifera</taxon>
        <taxon>Rotifera</taxon>
        <taxon>Eurotatoria</taxon>
        <taxon>Monogononta</taxon>
        <taxon>Pseudotrocha</taxon>
        <taxon>Ploima</taxon>
        <taxon>Brachionidae</taxon>
        <taxon>Brachionus</taxon>
    </lineage>
</organism>
<proteinExistence type="predicted"/>
<comment type="caution">
    <text evidence="1">The sequence shown here is derived from an EMBL/GenBank/DDBJ whole genome shotgun (WGS) entry which is preliminary data.</text>
</comment>
<name>A0A3M7P8M6_BRAPC</name>
<protein>
    <submittedName>
        <fullName evidence="1">Uncharacterized protein</fullName>
    </submittedName>
</protein>
<accession>A0A3M7P8M6</accession>
<reference evidence="1 2" key="1">
    <citation type="journal article" date="2018" name="Sci. Rep.">
        <title>Genomic signatures of local adaptation to the degree of environmental predictability in rotifers.</title>
        <authorList>
            <person name="Franch-Gras L."/>
            <person name="Hahn C."/>
            <person name="Garcia-Roger E.M."/>
            <person name="Carmona M.J."/>
            <person name="Serra M."/>
            <person name="Gomez A."/>
        </authorList>
    </citation>
    <scope>NUCLEOTIDE SEQUENCE [LARGE SCALE GENOMIC DNA]</scope>
    <source>
        <strain evidence="1">HYR1</strain>
    </source>
</reference>
<keyword evidence="2" id="KW-1185">Reference proteome</keyword>
<evidence type="ECO:0000313" key="2">
    <source>
        <dbReference type="Proteomes" id="UP000276133"/>
    </source>
</evidence>
<dbReference type="Proteomes" id="UP000276133">
    <property type="component" value="Unassembled WGS sequence"/>
</dbReference>
<sequence length="63" mass="7356">MFFLSSAITVANSLKKKASWRRFLRQTLSRIKKSKKEKFFLQNGLTLVPCSTFGHSDDFFKHT</sequence>
<gene>
    <name evidence="1" type="ORF">BpHYR1_044827</name>
</gene>
<evidence type="ECO:0000313" key="1">
    <source>
        <dbReference type="EMBL" id="RMZ95418.1"/>
    </source>
</evidence>
<dbReference type="EMBL" id="REGN01012448">
    <property type="protein sequence ID" value="RMZ95418.1"/>
    <property type="molecule type" value="Genomic_DNA"/>
</dbReference>